<dbReference type="InterPro" id="IPR027844">
    <property type="entry name" value="INTS15"/>
</dbReference>
<dbReference type="Pfam" id="PF14964">
    <property type="entry name" value="INTS15"/>
    <property type="match status" value="1"/>
</dbReference>
<reference evidence="1" key="3">
    <citation type="submission" date="2023-05" db="EMBL/GenBank/DDBJ databases">
        <authorList>
            <person name="Smith C.H."/>
        </authorList>
    </citation>
    <scope>NUCLEOTIDE SEQUENCE</scope>
    <source>
        <strain evidence="1">CHS0354</strain>
        <tissue evidence="1">Mantle</tissue>
    </source>
</reference>
<proteinExistence type="predicted"/>
<dbReference type="EMBL" id="JAEAOA010000170">
    <property type="protein sequence ID" value="KAK3585161.1"/>
    <property type="molecule type" value="Genomic_DNA"/>
</dbReference>
<dbReference type="AlphaFoldDB" id="A0AAE0S4H9"/>
<reference evidence="1" key="1">
    <citation type="journal article" date="2021" name="Genome Biol. Evol.">
        <title>A High-Quality Reference Genome for a Parasitic Bivalve with Doubly Uniparental Inheritance (Bivalvia: Unionida).</title>
        <authorList>
            <person name="Smith C.H."/>
        </authorList>
    </citation>
    <scope>NUCLEOTIDE SEQUENCE</scope>
    <source>
        <strain evidence="1">CHS0354</strain>
    </source>
</reference>
<protein>
    <submittedName>
        <fullName evidence="1">Uncharacterized protein</fullName>
    </submittedName>
</protein>
<keyword evidence="2" id="KW-1185">Reference proteome</keyword>
<organism evidence="1 2">
    <name type="scientific">Potamilus streckersoni</name>
    <dbReference type="NCBI Taxonomy" id="2493646"/>
    <lineage>
        <taxon>Eukaryota</taxon>
        <taxon>Metazoa</taxon>
        <taxon>Spiralia</taxon>
        <taxon>Lophotrochozoa</taxon>
        <taxon>Mollusca</taxon>
        <taxon>Bivalvia</taxon>
        <taxon>Autobranchia</taxon>
        <taxon>Heteroconchia</taxon>
        <taxon>Palaeoheterodonta</taxon>
        <taxon>Unionida</taxon>
        <taxon>Unionoidea</taxon>
        <taxon>Unionidae</taxon>
        <taxon>Ambleminae</taxon>
        <taxon>Lampsilini</taxon>
        <taxon>Potamilus</taxon>
    </lineage>
</organism>
<dbReference type="Proteomes" id="UP001195483">
    <property type="component" value="Unassembled WGS sequence"/>
</dbReference>
<dbReference type="PANTHER" id="PTHR14540:SF2">
    <property type="entry name" value="INTEGRATOR COMPLEX SUBUNIT 15"/>
    <property type="match status" value="1"/>
</dbReference>
<evidence type="ECO:0000313" key="1">
    <source>
        <dbReference type="EMBL" id="KAK3585161.1"/>
    </source>
</evidence>
<reference evidence="1" key="2">
    <citation type="journal article" date="2021" name="Genome Biol. Evol.">
        <title>Developing a high-quality reference genome for a parasitic bivalve with doubly uniparental inheritance (Bivalvia: Unionida).</title>
        <authorList>
            <person name="Smith C.H."/>
        </authorList>
    </citation>
    <scope>NUCLEOTIDE SEQUENCE</scope>
    <source>
        <strain evidence="1">CHS0354</strain>
        <tissue evidence="1">Mantle</tissue>
    </source>
</reference>
<name>A0AAE0S4H9_9BIVA</name>
<accession>A0AAE0S4H9</accession>
<gene>
    <name evidence="1" type="ORF">CHS0354_001784</name>
</gene>
<evidence type="ECO:0000313" key="2">
    <source>
        <dbReference type="Proteomes" id="UP001195483"/>
    </source>
</evidence>
<sequence length="384" mass="42688">MSGNIKERLRHLEFPQSTRAALDHLVRCYADTGGGIPGLGGGTENLADEVVQDYILNLSRKRPGQRNLTAVQELQLLELLCSCLQDAPEMFCYSIFSIIFGGQVDSHKTGLLTKLVSLAISVGCGAVLGCAALWMQELGSQSQAVCDLAQKLVDDYCLLFPNVSMTFQHLPSVSPLFTCNFITAVTTIYTMLDRSRIPPVGLVEYITEWVSSDPCLCSESVRLIRIRSNFTCPLYGLVRWCVIGPLLCKDQYQISIPNGADAEVESHEKMLSLLSKLHISVLLSLQAYKSMELNQELFMYGDIYLLAKIIATHYQNSNFKCDEDSQLQVSLDRLGQTIQVAMITGSLNGQFDLRPVFEILPPNRLLHIVAKRQAVIKREAMDIS</sequence>
<dbReference type="PANTHER" id="PTHR14540">
    <property type="entry name" value="INTEGRATOR COMPLEX SUBUNIT 15"/>
    <property type="match status" value="1"/>
</dbReference>
<comment type="caution">
    <text evidence="1">The sequence shown here is derived from an EMBL/GenBank/DDBJ whole genome shotgun (WGS) entry which is preliminary data.</text>
</comment>